<feature type="transmembrane region" description="Helical" evidence="10">
    <location>
        <begin position="358"/>
        <end position="375"/>
    </location>
</feature>
<dbReference type="GO" id="GO:0009401">
    <property type="term" value="P:phosphoenolpyruvate-dependent sugar phosphotransferase system"/>
    <property type="evidence" value="ECO:0007669"/>
    <property type="project" value="UniProtKB-KW"/>
</dbReference>
<dbReference type="STRING" id="1678637.AC230_29345"/>
<gene>
    <name evidence="12" type="ORF">AC230_29345</name>
</gene>
<proteinExistence type="predicted"/>
<evidence type="ECO:0000313" key="12">
    <source>
        <dbReference type="EMBL" id="KNB49370.1"/>
    </source>
</evidence>
<evidence type="ECO:0000256" key="10">
    <source>
        <dbReference type="SAM" id="Phobius"/>
    </source>
</evidence>
<feature type="region of interest" description="Disordered" evidence="9">
    <location>
        <begin position="426"/>
        <end position="478"/>
    </location>
</feature>
<dbReference type="PANTHER" id="PTHR30009:SF4">
    <property type="entry name" value="PTS SYSTEM N-ACETYLGLUCOSAMINE-SPECIFIC EIICBA COMPONENT"/>
    <property type="match status" value="1"/>
</dbReference>
<dbReference type="EMBL" id="LFXA01000018">
    <property type="protein sequence ID" value="KNB49370.1"/>
    <property type="molecule type" value="Genomic_DNA"/>
</dbReference>
<dbReference type="GO" id="GO:0005886">
    <property type="term" value="C:plasma membrane"/>
    <property type="evidence" value="ECO:0007669"/>
    <property type="project" value="UniProtKB-SubCell"/>
</dbReference>
<feature type="compositionally biased region" description="Basic and acidic residues" evidence="9">
    <location>
        <begin position="457"/>
        <end position="469"/>
    </location>
</feature>
<keyword evidence="2" id="KW-0813">Transport</keyword>
<evidence type="ECO:0000313" key="13">
    <source>
        <dbReference type="Proteomes" id="UP000037288"/>
    </source>
</evidence>
<evidence type="ECO:0000256" key="5">
    <source>
        <dbReference type="ARBA" id="ARBA00022683"/>
    </source>
</evidence>
<dbReference type="GO" id="GO:0015764">
    <property type="term" value="P:N-acetylglucosamine transport"/>
    <property type="evidence" value="ECO:0007669"/>
    <property type="project" value="TreeGrafter"/>
</dbReference>
<feature type="transmembrane region" description="Helical" evidence="10">
    <location>
        <begin position="276"/>
        <end position="296"/>
    </location>
</feature>
<feature type="transmembrane region" description="Helical" evidence="10">
    <location>
        <begin position="381"/>
        <end position="400"/>
    </location>
</feature>
<organism evidence="12 13">
    <name type="scientific">Streptomyces caatingaensis</name>
    <dbReference type="NCBI Taxonomy" id="1678637"/>
    <lineage>
        <taxon>Bacteria</taxon>
        <taxon>Bacillati</taxon>
        <taxon>Actinomycetota</taxon>
        <taxon>Actinomycetes</taxon>
        <taxon>Kitasatosporales</taxon>
        <taxon>Streptomycetaceae</taxon>
        <taxon>Streptomyces</taxon>
    </lineage>
</organism>
<protein>
    <submittedName>
        <fullName evidence="12">PTS sugar transporter subunit IIA</fullName>
    </submittedName>
</protein>
<feature type="transmembrane region" description="Helical" evidence="10">
    <location>
        <begin position="66"/>
        <end position="91"/>
    </location>
</feature>
<keyword evidence="4 12" id="KW-0762">Sugar transport</keyword>
<dbReference type="GO" id="GO:0008982">
    <property type="term" value="F:protein-N(PI)-phosphohistidine-sugar phosphotransferase activity"/>
    <property type="evidence" value="ECO:0007669"/>
    <property type="project" value="InterPro"/>
</dbReference>
<keyword evidence="8 10" id="KW-0472">Membrane</keyword>
<feature type="transmembrane region" description="Helical" evidence="10">
    <location>
        <begin position="29"/>
        <end position="46"/>
    </location>
</feature>
<feature type="transmembrane region" description="Helical" evidence="10">
    <location>
        <begin position="139"/>
        <end position="157"/>
    </location>
</feature>
<dbReference type="AlphaFoldDB" id="A0A0K9X7F5"/>
<keyword evidence="7 10" id="KW-1133">Transmembrane helix</keyword>
<comment type="subcellular location">
    <subcellularLocation>
        <location evidence="1">Cell membrane</location>
        <topology evidence="1">Multi-pass membrane protein</topology>
    </subcellularLocation>
</comment>
<dbReference type="InterPro" id="IPR003352">
    <property type="entry name" value="PTS_EIIC"/>
</dbReference>
<dbReference type="Proteomes" id="UP000037288">
    <property type="component" value="Unassembled WGS sequence"/>
</dbReference>
<keyword evidence="6 10" id="KW-0812">Transmembrane</keyword>
<keyword evidence="5" id="KW-0598">Phosphotransferase system</keyword>
<feature type="compositionally biased region" description="Low complexity" evidence="9">
    <location>
        <begin position="426"/>
        <end position="456"/>
    </location>
</feature>
<evidence type="ECO:0000256" key="2">
    <source>
        <dbReference type="ARBA" id="ARBA00022448"/>
    </source>
</evidence>
<dbReference type="PROSITE" id="PS51103">
    <property type="entry name" value="PTS_EIIC_TYPE_1"/>
    <property type="match status" value="1"/>
</dbReference>
<evidence type="ECO:0000256" key="1">
    <source>
        <dbReference type="ARBA" id="ARBA00004651"/>
    </source>
</evidence>
<evidence type="ECO:0000256" key="4">
    <source>
        <dbReference type="ARBA" id="ARBA00022597"/>
    </source>
</evidence>
<accession>A0A0K9X7F5</accession>
<keyword evidence="3" id="KW-1003">Cell membrane</keyword>
<dbReference type="PANTHER" id="PTHR30009">
    <property type="entry name" value="CYTOCHROME C-TYPE SYNTHESIS PROTEIN AND PTS TRANSMEMBRANE COMPONENT"/>
    <property type="match status" value="1"/>
</dbReference>
<dbReference type="InterPro" id="IPR050429">
    <property type="entry name" value="PTS_Glucose_EIICBA"/>
</dbReference>
<feature type="domain" description="PTS EIIC type-1" evidence="11">
    <location>
        <begin position="16"/>
        <end position="412"/>
    </location>
</feature>
<name>A0A0K9X7F5_9ACTN</name>
<feature type="transmembrane region" description="Helical" evidence="10">
    <location>
        <begin position="303"/>
        <end position="320"/>
    </location>
</feature>
<sequence>MSTASDAAAEKKGFGKSAMAVAQRIGRSLMLPVAVLPAAALMVRLGQDDLLGKKSLPHFLNKIAEFLAAGGGAIINNMALLFAVGVAIGFAKKSDGSTALAAVAGYLVFQKVLATFKDGSLPQVEAVVDHKVALVNQDVDAKVLGGIVMGLVVALIYQRFYRTKLPDWAGFFGGRRLVPILSSFAGLFIGIAFGYVWPVLGKGLHNFGEWLVGSGAVGAGIFGVANRGLIPIGMHHLLNSFPWFQAGSFDGPKGAVSGDIARFLAKDPSAGQFMTGFFPIMMFALPAACLAIVHCARPENRKVVGGMMFSLALTAFVTGVTEPIEFTFMFVAPVLYAVHAVLTGVSMALTWALGMKDGFGFSAGAIDFLLNWGIASKPWMLILVGLCFAVIYYVVFRFAITKFNLMTPGREVDPEFAEAAKGVAAAAEAKPGKGSKAAKSSTSAKPAKSAKSAKSQESVKDAASAKDAKAAPAAKSKG</sequence>
<dbReference type="Pfam" id="PF02378">
    <property type="entry name" value="PTS_EIIC"/>
    <property type="match status" value="1"/>
</dbReference>
<evidence type="ECO:0000256" key="6">
    <source>
        <dbReference type="ARBA" id="ARBA00022692"/>
    </source>
</evidence>
<dbReference type="InterPro" id="IPR013013">
    <property type="entry name" value="PTS_EIIC_1"/>
</dbReference>
<dbReference type="PATRIC" id="fig|1678637.3.peg.6255"/>
<dbReference type="RefSeq" id="WP_049719321.1">
    <property type="nucleotide sequence ID" value="NZ_LFXA01000018.1"/>
</dbReference>
<evidence type="ECO:0000256" key="3">
    <source>
        <dbReference type="ARBA" id="ARBA00022475"/>
    </source>
</evidence>
<dbReference type="GO" id="GO:0090563">
    <property type="term" value="F:protein-phosphocysteine-sugar phosphotransferase activity"/>
    <property type="evidence" value="ECO:0007669"/>
    <property type="project" value="TreeGrafter"/>
</dbReference>
<comment type="caution">
    <text evidence="12">The sequence shown here is derived from an EMBL/GenBank/DDBJ whole genome shotgun (WGS) entry which is preliminary data.</text>
</comment>
<reference evidence="13" key="1">
    <citation type="submission" date="2015-07" db="EMBL/GenBank/DDBJ databases">
        <title>Draft genome sequence of Streptomyces sp. CMAA 1322, a bacterium isolated from Caatinga biome, from dry forest semiarid of Brazil.</title>
        <authorList>
            <person name="Santos S.N."/>
            <person name="Gacesa R."/>
            <person name="Taketani R.G."/>
            <person name="Long P.F."/>
            <person name="Melo I.S."/>
        </authorList>
    </citation>
    <scope>NUCLEOTIDE SEQUENCE [LARGE SCALE GENOMIC DNA]</scope>
    <source>
        <strain evidence="13">CMAA 1322</strain>
    </source>
</reference>
<feature type="transmembrane region" description="Helical" evidence="10">
    <location>
        <begin position="177"/>
        <end position="197"/>
    </location>
</feature>
<evidence type="ECO:0000256" key="8">
    <source>
        <dbReference type="ARBA" id="ARBA00023136"/>
    </source>
</evidence>
<evidence type="ECO:0000256" key="7">
    <source>
        <dbReference type="ARBA" id="ARBA00022989"/>
    </source>
</evidence>
<feature type="transmembrane region" description="Helical" evidence="10">
    <location>
        <begin position="326"/>
        <end position="351"/>
    </location>
</feature>
<evidence type="ECO:0000259" key="11">
    <source>
        <dbReference type="PROSITE" id="PS51103"/>
    </source>
</evidence>
<keyword evidence="13" id="KW-1185">Reference proteome</keyword>
<evidence type="ECO:0000256" key="9">
    <source>
        <dbReference type="SAM" id="MobiDB-lite"/>
    </source>
</evidence>